<protein>
    <recommendedName>
        <fullName evidence="2 8">Carbonic anhydrase</fullName>
        <ecNumber evidence="2 8">4.2.1.1</ecNumber>
    </recommendedName>
    <alternativeName>
        <fullName evidence="8">Carbonate dehydratase</fullName>
    </alternativeName>
</protein>
<dbReference type="Gene3D" id="3.40.1050.10">
    <property type="entry name" value="Carbonic anhydrase"/>
    <property type="match status" value="1"/>
</dbReference>
<dbReference type="EMBL" id="MU151290">
    <property type="protein sequence ID" value="KAF9445626.1"/>
    <property type="molecule type" value="Genomic_DNA"/>
</dbReference>
<gene>
    <name evidence="9" type="ORF">P691DRAFT_709988</name>
</gene>
<feature type="binding site" evidence="7">
    <location>
        <position position="64"/>
    </location>
    <ligand>
        <name>Zn(2+)</name>
        <dbReference type="ChEBI" id="CHEBI:29105"/>
    </ligand>
</feature>
<evidence type="ECO:0000256" key="3">
    <source>
        <dbReference type="ARBA" id="ARBA00022723"/>
    </source>
</evidence>
<sequence length="274" mass="29115">MFIGCSDSRASEGTIFNAKPGTLFTERNIANQFLSTDTNTHAVLSYAVAVLGVKHVIVMGHYGCGGVAAAIASPPLASVDAANGLVQSWIDPIRELFRTSSRPEIVELREKTQGLTTVEEPDIREPGFRALVEENVKASVRRIATDSIIANRYATLSSSSISNSTTPAEKRSGDESTPPVDVFIHGWVYDIENGEVRDLNVSAGPPGKAIPAAPFPVVANAIADIPSPTEKQMSESLAISLNSTAGGEGNANVRARCEQSCKAKRFFSGWPNAV</sequence>
<dbReference type="InterPro" id="IPR001765">
    <property type="entry name" value="Carbonic_anhydrase"/>
</dbReference>
<feature type="binding site" evidence="7">
    <location>
        <position position="61"/>
    </location>
    <ligand>
        <name>Zn(2+)</name>
        <dbReference type="ChEBI" id="CHEBI:29105"/>
    </ligand>
</feature>
<proteinExistence type="inferred from homology"/>
<evidence type="ECO:0000256" key="1">
    <source>
        <dbReference type="ARBA" id="ARBA00006217"/>
    </source>
</evidence>
<dbReference type="GO" id="GO:0008270">
    <property type="term" value="F:zinc ion binding"/>
    <property type="evidence" value="ECO:0007669"/>
    <property type="project" value="UniProtKB-UniRule"/>
</dbReference>
<dbReference type="SUPFAM" id="SSF53056">
    <property type="entry name" value="beta-carbonic anhydrase, cab"/>
    <property type="match status" value="1"/>
</dbReference>
<comment type="catalytic activity">
    <reaction evidence="6 8">
        <text>hydrogencarbonate + H(+) = CO2 + H2O</text>
        <dbReference type="Rhea" id="RHEA:10748"/>
        <dbReference type="ChEBI" id="CHEBI:15377"/>
        <dbReference type="ChEBI" id="CHEBI:15378"/>
        <dbReference type="ChEBI" id="CHEBI:16526"/>
        <dbReference type="ChEBI" id="CHEBI:17544"/>
        <dbReference type="EC" id="4.2.1.1"/>
    </reaction>
</comment>
<dbReference type="InterPro" id="IPR036874">
    <property type="entry name" value="Carbonic_anhydrase_sf"/>
</dbReference>
<dbReference type="GO" id="GO:0071244">
    <property type="term" value="P:cellular response to carbon dioxide"/>
    <property type="evidence" value="ECO:0007669"/>
    <property type="project" value="TreeGrafter"/>
</dbReference>
<evidence type="ECO:0000256" key="4">
    <source>
        <dbReference type="ARBA" id="ARBA00022833"/>
    </source>
</evidence>
<comment type="similarity">
    <text evidence="1 8">Belongs to the beta-class carbonic anhydrase family.</text>
</comment>
<dbReference type="OrthoDB" id="10248475at2759"/>
<evidence type="ECO:0000313" key="10">
    <source>
        <dbReference type="Proteomes" id="UP000807342"/>
    </source>
</evidence>
<keyword evidence="3 7" id="KW-0479">Metal-binding</keyword>
<keyword evidence="5 8" id="KW-0456">Lyase</keyword>
<keyword evidence="10" id="KW-1185">Reference proteome</keyword>
<evidence type="ECO:0000256" key="6">
    <source>
        <dbReference type="ARBA" id="ARBA00048348"/>
    </source>
</evidence>
<dbReference type="Pfam" id="PF00484">
    <property type="entry name" value="Pro_CA"/>
    <property type="match status" value="1"/>
</dbReference>
<dbReference type="PANTHER" id="PTHR11002">
    <property type="entry name" value="CARBONIC ANHYDRASE"/>
    <property type="match status" value="1"/>
</dbReference>
<feature type="binding site" evidence="7">
    <location>
        <position position="7"/>
    </location>
    <ligand>
        <name>Zn(2+)</name>
        <dbReference type="ChEBI" id="CHEBI:29105"/>
    </ligand>
</feature>
<comment type="cofactor">
    <cofactor evidence="7">
        <name>Zn(2+)</name>
        <dbReference type="ChEBI" id="CHEBI:29105"/>
    </cofactor>
    <text evidence="7">Binds 1 zinc ion per subunit.</text>
</comment>
<evidence type="ECO:0000256" key="2">
    <source>
        <dbReference type="ARBA" id="ARBA00012925"/>
    </source>
</evidence>
<evidence type="ECO:0000256" key="7">
    <source>
        <dbReference type="PIRSR" id="PIRSR601765-1"/>
    </source>
</evidence>
<evidence type="ECO:0000256" key="8">
    <source>
        <dbReference type="RuleBase" id="RU003956"/>
    </source>
</evidence>
<dbReference type="EC" id="4.2.1.1" evidence="2 8"/>
<evidence type="ECO:0000256" key="5">
    <source>
        <dbReference type="ARBA" id="ARBA00023239"/>
    </source>
</evidence>
<dbReference type="GO" id="GO:0034599">
    <property type="term" value="P:cellular response to oxidative stress"/>
    <property type="evidence" value="ECO:0007669"/>
    <property type="project" value="TreeGrafter"/>
</dbReference>
<organism evidence="9 10">
    <name type="scientific">Macrolepiota fuliginosa MF-IS2</name>
    <dbReference type="NCBI Taxonomy" id="1400762"/>
    <lineage>
        <taxon>Eukaryota</taxon>
        <taxon>Fungi</taxon>
        <taxon>Dikarya</taxon>
        <taxon>Basidiomycota</taxon>
        <taxon>Agaricomycotina</taxon>
        <taxon>Agaricomycetes</taxon>
        <taxon>Agaricomycetidae</taxon>
        <taxon>Agaricales</taxon>
        <taxon>Agaricineae</taxon>
        <taxon>Agaricaceae</taxon>
        <taxon>Macrolepiota</taxon>
    </lineage>
</organism>
<evidence type="ECO:0000313" key="9">
    <source>
        <dbReference type="EMBL" id="KAF9445626.1"/>
    </source>
</evidence>
<dbReference type="PANTHER" id="PTHR11002:SF76">
    <property type="entry name" value="CARBONIC ANHYDRASE"/>
    <property type="match status" value="1"/>
</dbReference>
<accession>A0A9P6BYY1</accession>
<comment type="function">
    <text evidence="8">Reversible hydration of carbon dioxide.</text>
</comment>
<comment type="caution">
    <text evidence="9">The sequence shown here is derived from an EMBL/GenBank/DDBJ whole genome shotgun (WGS) entry which is preliminary data.</text>
</comment>
<keyword evidence="4 7" id="KW-0862">Zinc</keyword>
<name>A0A9P6BYY1_9AGAR</name>
<feature type="binding site" evidence="7">
    <location>
        <position position="5"/>
    </location>
    <ligand>
        <name>Zn(2+)</name>
        <dbReference type="ChEBI" id="CHEBI:29105"/>
    </ligand>
</feature>
<dbReference type="SMART" id="SM00947">
    <property type="entry name" value="Pro_CA"/>
    <property type="match status" value="1"/>
</dbReference>
<dbReference type="GO" id="GO:0004089">
    <property type="term" value="F:carbonate dehydratase activity"/>
    <property type="evidence" value="ECO:0007669"/>
    <property type="project" value="UniProtKB-UniRule"/>
</dbReference>
<dbReference type="AlphaFoldDB" id="A0A9P6BYY1"/>
<reference evidence="9" key="1">
    <citation type="submission" date="2020-11" db="EMBL/GenBank/DDBJ databases">
        <authorList>
            <consortium name="DOE Joint Genome Institute"/>
            <person name="Ahrendt S."/>
            <person name="Riley R."/>
            <person name="Andreopoulos W."/>
            <person name="Labutti K."/>
            <person name="Pangilinan J."/>
            <person name="Ruiz-Duenas F.J."/>
            <person name="Barrasa J.M."/>
            <person name="Sanchez-Garcia M."/>
            <person name="Camarero S."/>
            <person name="Miyauchi S."/>
            <person name="Serrano A."/>
            <person name="Linde D."/>
            <person name="Babiker R."/>
            <person name="Drula E."/>
            <person name="Ayuso-Fernandez I."/>
            <person name="Pacheco R."/>
            <person name="Padilla G."/>
            <person name="Ferreira P."/>
            <person name="Barriuso J."/>
            <person name="Kellner H."/>
            <person name="Castanera R."/>
            <person name="Alfaro M."/>
            <person name="Ramirez L."/>
            <person name="Pisabarro A.G."/>
            <person name="Kuo A."/>
            <person name="Tritt A."/>
            <person name="Lipzen A."/>
            <person name="He G."/>
            <person name="Yan M."/>
            <person name="Ng V."/>
            <person name="Cullen D."/>
            <person name="Martin F."/>
            <person name="Rosso M.-N."/>
            <person name="Henrissat B."/>
            <person name="Hibbett D."/>
            <person name="Martinez A.T."/>
            <person name="Grigoriev I.V."/>
        </authorList>
    </citation>
    <scope>NUCLEOTIDE SEQUENCE</scope>
    <source>
        <strain evidence="9">MF-IS2</strain>
    </source>
</reference>
<dbReference type="Proteomes" id="UP000807342">
    <property type="component" value="Unassembled WGS sequence"/>
</dbReference>